<dbReference type="GO" id="GO:0030414">
    <property type="term" value="F:peptidase inhibitor activity"/>
    <property type="evidence" value="ECO:0007669"/>
    <property type="project" value="InterPro"/>
</dbReference>
<accession>A0A382GUS6</accession>
<evidence type="ECO:0000313" key="2">
    <source>
        <dbReference type="EMBL" id="SVB78856.1"/>
    </source>
</evidence>
<dbReference type="AlphaFoldDB" id="A0A382GUS6"/>
<feature type="domain" description="Pacifastin" evidence="1">
    <location>
        <begin position="102"/>
        <end position="128"/>
    </location>
</feature>
<gene>
    <name evidence="2" type="ORF">METZ01_LOCUS231710</name>
</gene>
<organism evidence="2">
    <name type="scientific">marine metagenome</name>
    <dbReference type="NCBI Taxonomy" id="408172"/>
    <lineage>
        <taxon>unclassified sequences</taxon>
        <taxon>metagenomes</taxon>
        <taxon>ecological metagenomes</taxon>
    </lineage>
</organism>
<evidence type="ECO:0000259" key="1">
    <source>
        <dbReference type="Pfam" id="PF05375"/>
    </source>
</evidence>
<name>A0A382GUS6_9ZZZZ</name>
<dbReference type="EMBL" id="UINC01057564">
    <property type="protein sequence ID" value="SVB78856.1"/>
    <property type="molecule type" value="Genomic_DNA"/>
</dbReference>
<dbReference type="SUPFAM" id="SSF57603">
    <property type="entry name" value="FnI-like domain"/>
    <property type="match status" value="1"/>
</dbReference>
<dbReference type="PROSITE" id="PS51257">
    <property type="entry name" value="PROKAR_LIPOPROTEIN"/>
    <property type="match status" value="1"/>
</dbReference>
<reference evidence="2" key="1">
    <citation type="submission" date="2018-05" db="EMBL/GenBank/DDBJ databases">
        <authorList>
            <person name="Lanie J.A."/>
            <person name="Ng W.-L."/>
            <person name="Kazmierczak K.M."/>
            <person name="Andrzejewski T.M."/>
            <person name="Davidsen T.M."/>
            <person name="Wayne K.J."/>
            <person name="Tettelin H."/>
            <person name="Glass J.I."/>
            <person name="Rusch D."/>
            <person name="Podicherti R."/>
            <person name="Tsui H.-C.T."/>
            <person name="Winkler M.E."/>
        </authorList>
    </citation>
    <scope>NUCLEOTIDE SEQUENCE</scope>
</reference>
<protein>
    <recommendedName>
        <fullName evidence="1">Pacifastin domain-containing protein</fullName>
    </recommendedName>
</protein>
<dbReference type="InterPro" id="IPR008037">
    <property type="entry name" value="Pacifastin_dom"/>
</dbReference>
<sequence length="197" mass="20765">MKLLGVLTILAGIALLLAAIGCSVGAGEPDVQESVESNGKQEITVSPTSIQLAVTSHLDSITDVKVDTESLQTANVRDPKKCISSGGKTVESGWAGKGTGDNYCNDCFCSNGALGCTKMLCPVLPNREPNTSLPTDIPSAHKPPVVGGEDHTNRRVGHKVGDISPDFSILLTTGETLYSSNIRSDRMPVFLFFFSPT</sequence>
<proteinExistence type="predicted"/>
<dbReference type="Pfam" id="PF05375">
    <property type="entry name" value="Pacifastin_I"/>
    <property type="match status" value="1"/>
</dbReference>